<reference evidence="1 2" key="1">
    <citation type="submission" date="2024-04" db="EMBL/GenBank/DDBJ databases">
        <authorList>
            <consortium name="Genoscope - CEA"/>
            <person name="William W."/>
        </authorList>
    </citation>
    <scope>NUCLEOTIDE SEQUENCE [LARGE SCALE GENOMIC DNA]</scope>
</reference>
<sequence>MSQSLLRNGEEIELIISSESSEDEDEITANSTTFQNRVNSKRIRDLIDQAKHLLSEAETKSQPEPYKSEPAYTYKFSAHVKASDLFHESEMAELLRIVSTLKSRLSAERIFSLGCP</sequence>
<protein>
    <submittedName>
        <fullName evidence="1">Uncharacterized protein</fullName>
    </submittedName>
</protein>
<name>A0AAV2H7B4_LYMST</name>
<dbReference type="Proteomes" id="UP001497497">
    <property type="component" value="Unassembled WGS sequence"/>
</dbReference>
<dbReference type="EMBL" id="CAXITT010000051">
    <property type="protein sequence ID" value="CAL1529565.1"/>
    <property type="molecule type" value="Genomic_DNA"/>
</dbReference>
<dbReference type="AlphaFoldDB" id="A0AAV2H7B4"/>
<comment type="caution">
    <text evidence="1">The sequence shown here is derived from an EMBL/GenBank/DDBJ whole genome shotgun (WGS) entry which is preliminary data.</text>
</comment>
<accession>A0AAV2H7B4</accession>
<evidence type="ECO:0000313" key="2">
    <source>
        <dbReference type="Proteomes" id="UP001497497"/>
    </source>
</evidence>
<evidence type="ECO:0000313" key="1">
    <source>
        <dbReference type="EMBL" id="CAL1529565.1"/>
    </source>
</evidence>
<feature type="non-terminal residue" evidence="1">
    <location>
        <position position="116"/>
    </location>
</feature>
<keyword evidence="2" id="KW-1185">Reference proteome</keyword>
<gene>
    <name evidence="1" type="ORF">GSLYS_00003720001</name>
</gene>
<proteinExistence type="predicted"/>
<organism evidence="1 2">
    <name type="scientific">Lymnaea stagnalis</name>
    <name type="common">Great pond snail</name>
    <name type="synonym">Helix stagnalis</name>
    <dbReference type="NCBI Taxonomy" id="6523"/>
    <lineage>
        <taxon>Eukaryota</taxon>
        <taxon>Metazoa</taxon>
        <taxon>Spiralia</taxon>
        <taxon>Lophotrochozoa</taxon>
        <taxon>Mollusca</taxon>
        <taxon>Gastropoda</taxon>
        <taxon>Heterobranchia</taxon>
        <taxon>Euthyneura</taxon>
        <taxon>Panpulmonata</taxon>
        <taxon>Hygrophila</taxon>
        <taxon>Lymnaeoidea</taxon>
        <taxon>Lymnaeidae</taxon>
        <taxon>Lymnaea</taxon>
    </lineage>
</organism>